<reference evidence="2" key="2">
    <citation type="submission" date="2020-09" db="EMBL/GenBank/DDBJ databases">
        <authorList>
            <person name="Sun Q."/>
            <person name="Zhou Y."/>
        </authorList>
    </citation>
    <scope>NUCLEOTIDE SEQUENCE</scope>
    <source>
        <strain evidence="2">CGMCC 4.7299</strain>
    </source>
</reference>
<feature type="compositionally biased region" description="Gly residues" evidence="1">
    <location>
        <begin position="42"/>
        <end position="59"/>
    </location>
</feature>
<accession>A0A8J3FMJ5</accession>
<organism evidence="2 3">
    <name type="scientific">Mangrovihabitans endophyticus</name>
    <dbReference type="NCBI Taxonomy" id="1751298"/>
    <lineage>
        <taxon>Bacteria</taxon>
        <taxon>Bacillati</taxon>
        <taxon>Actinomycetota</taxon>
        <taxon>Actinomycetes</taxon>
        <taxon>Micromonosporales</taxon>
        <taxon>Micromonosporaceae</taxon>
        <taxon>Mangrovihabitans</taxon>
    </lineage>
</organism>
<dbReference type="Proteomes" id="UP000656042">
    <property type="component" value="Unassembled WGS sequence"/>
</dbReference>
<reference evidence="2" key="1">
    <citation type="journal article" date="2014" name="Int. J. Syst. Evol. Microbiol.">
        <title>Complete genome sequence of Corynebacterium casei LMG S-19264T (=DSM 44701T), isolated from a smear-ripened cheese.</title>
        <authorList>
            <consortium name="US DOE Joint Genome Institute (JGI-PGF)"/>
            <person name="Walter F."/>
            <person name="Albersmeier A."/>
            <person name="Kalinowski J."/>
            <person name="Ruckert C."/>
        </authorList>
    </citation>
    <scope>NUCLEOTIDE SEQUENCE</scope>
    <source>
        <strain evidence="2">CGMCC 4.7299</strain>
    </source>
</reference>
<proteinExistence type="predicted"/>
<evidence type="ECO:0000313" key="3">
    <source>
        <dbReference type="Proteomes" id="UP000656042"/>
    </source>
</evidence>
<comment type="caution">
    <text evidence="2">The sequence shown here is derived from an EMBL/GenBank/DDBJ whole genome shotgun (WGS) entry which is preliminary data.</text>
</comment>
<feature type="region of interest" description="Disordered" evidence="1">
    <location>
        <begin position="1"/>
        <end position="59"/>
    </location>
</feature>
<protein>
    <submittedName>
        <fullName evidence="2">Uncharacterized protein</fullName>
    </submittedName>
</protein>
<name>A0A8J3FMJ5_9ACTN</name>
<sequence>MTDSPSDARRAEPETTPADRDASPTTEQTDAGDYEYDEAHQGGDGGSGVPGGQYGPPPH</sequence>
<evidence type="ECO:0000313" key="2">
    <source>
        <dbReference type="EMBL" id="GGK84497.1"/>
    </source>
</evidence>
<dbReference type="EMBL" id="BMMX01000005">
    <property type="protein sequence ID" value="GGK84497.1"/>
    <property type="molecule type" value="Genomic_DNA"/>
</dbReference>
<gene>
    <name evidence="2" type="ORF">GCM10012284_18410</name>
</gene>
<keyword evidence="3" id="KW-1185">Reference proteome</keyword>
<evidence type="ECO:0000256" key="1">
    <source>
        <dbReference type="SAM" id="MobiDB-lite"/>
    </source>
</evidence>
<feature type="compositionally biased region" description="Basic and acidic residues" evidence="1">
    <location>
        <begin position="1"/>
        <end position="22"/>
    </location>
</feature>
<dbReference type="AlphaFoldDB" id="A0A8J3FMJ5"/>
<dbReference type="RefSeq" id="WP_189078699.1">
    <property type="nucleotide sequence ID" value="NZ_BMMX01000005.1"/>
</dbReference>